<comment type="caution">
    <text evidence="3">The sequence shown here is derived from an EMBL/GenBank/DDBJ whole genome shotgun (WGS) entry which is preliminary data.</text>
</comment>
<dbReference type="Pfam" id="PF06439">
    <property type="entry name" value="3keto-disac_hyd"/>
    <property type="match status" value="2"/>
</dbReference>
<gene>
    <name evidence="3" type="ORF">C8N28_0432</name>
</gene>
<keyword evidence="4" id="KW-1185">Reference proteome</keyword>
<keyword evidence="1" id="KW-0732">Signal</keyword>
<dbReference type="AlphaFoldDB" id="A0A4R1M2S0"/>
<sequence length="475" mass="52442">MITNSFKTIVQKRGHISTAFAAMFVLLSFQSCTQSANNATDSAVKLEPIFDGQTLDGWKKVAGTAPFEVIDGEIVGTQVKNTPNTFLITEKEYGDFILDVDIKIEGVNSNSGIMARGQFDPAGKDGAGLVFGRQVEVDASDRKWTGGIYDEARRMWLYPLDLNPPAKEVFKVGEYNHFRIESIGNELKTWINDTPIAYVIDTLDATGFIGLQVHSVSSDEQVGKKVYFKNIELQTENLTPKAFPTGVYVVNLTTNGLSDQEKNDGYKLLFDGKTSEGWVGAHKDTFPEKGWEISNGILSVLASDGAESTNGGDIVTKDEYGAFDLSFEFKLTTGANSGVKYFVTLAEQSAGSAIGLEYQILDDAVHPDAKLGKDGNRTIASLYDLITSNKQPRFMRPIGEWNRGRIVAYPDKRVEHYLNGVVVLSYVRGSEEYRKLVAASKYKDWTNFGEAEKGHILLQDHGDNVSFKNIKIKSL</sequence>
<dbReference type="GO" id="GO:0016787">
    <property type="term" value="F:hydrolase activity"/>
    <property type="evidence" value="ECO:0007669"/>
    <property type="project" value="InterPro"/>
</dbReference>
<dbReference type="RefSeq" id="WP_246012703.1">
    <property type="nucleotide sequence ID" value="NZ_SMGO01000001.1"/>
</dbReference>
<dbReference type="PROSITE" id="PS51257">
    <property type="entry name" value="PROKAR_LIPOPROTEIN"/>
    <property type="match status" value="1"/>
</dbReference>
<evidence type="ECO:0000313" key="4">
    <source>
        <dbReference type="Proteomes" id="UP000294616"/>
    </source>
</evidence>
<feature type="signal peptide" evidence="1">
    <location>
        <begin position="1"/>
        <end position="36"/>
    </location>
</feature>
<dbReference type="EMBL" id="SMGO01000001">
    <property type="protein sequence ID" value="TCK85134.1"/>
    <property type="molecule type" value="Genomic_DNA"/>
</dbReference>
<feature type="domain" description="3-keto-alpha-glucoside-1,2-lyase/3-keto-2-hydroxy-glucal hydratase" evidence="2">
    <location>
        <begin position="265"/>
        <end position="473"/>
    </location>
</feature>
<reference evidence="3 4" key="1">
    <citation type="submission" date="2019-03" db="EMBL/GenBank/DDBJ databases">
        <title>Genomic Encyclopedia of Archaeal and Bacterial Type Strains, Phase II (KMG-II): from individual species to whole genera.</title>
        <authorList>
            <person name="Goeker M."/>
        </authorList>
    </citation>
    <scope>NUCLEOTIDE SEQUENCE [LARGE SCALE GENOMIC DNA]</scope>
    <source>
        <strain evidence="3 4">DSM 22554</strain>
    </source>
</reference>
<proteinExistence type="predicted"/>
<feature type="chain" id="PRO_5020954379" evidence="1">
    <location>
        <begin position="37"/>
        <end position="475"/>
    </location>
</feature>
<evidence type="ECO:0000259" key="2">
    <source>
        <dbReference type="Pfam" id="PF06439"/>
    </source>
</evidence>
<organism evidence="3 4">
    <name type="scientific">Albibacterium bauzanense</name>
    <dbReference type="NCBI Taxonomy" id="653929"/>
    <lineage>
        <taxon>Bacteria</taxon>
        <taxon>Pseudomonadati</taxon>
        <taxon>Bacteroidota</taxon>
        <taxon>Sphingobacteriia</taxon>
        <taxon>Sphingobacteriales</taxon>
        <taxon>Sphingobacteriaceae</taxon>
        <taxon>Albibacterium</taxon>
    </lineage>
</organism>
<dbReference type="Gene3D" id="2.60.120.560">
    <property type="entry name" value="Exo-inulinase, domain 1"/>
    <property type="match status" value="2"/>
</dbReference>
<name>A0A4R1M2S0_9SPHI</name>
<evidence type="ECO:0000256" key="1">
    <source>
        <dbReference type="SAM" id="SignalP"/>
    </source>
</evidence>
<accession>A0A4R1M2S0</accession>
<dbReference type="InterPro" id="IPR010496">
    <property type="entry name" value="AL/BT2_dom"/>
</dbReference>
<feature type="domain" description="3-keto-alpha-glucoside-1,2-lyase/3-keto-2-hydroxy-glucal hydratase" evidence="2">
    <location>
        <begin position="47"/>
        <end position="233"/>
    </location>
</feature>
<evidence type="ECO:0000313" key="3">
    <source>
        <dbReference type="EMBL" id="TCK85134.1"/>
    </source>
</evidence>
<dbReference type="Proteomes" id="UP000294616">
    <property type="component" value="Unassembled WGS sequence"/>
</dbReference>
<protein>
    <submittedName>
        <fullName evidence="3">Uncharacterized protein DUF1080</fullName>
    </submittedName>
</protein>